<dbReference type="PANTHER" id="PTHR30004:SF6">
    <property type="entry name" value="D-THREONATE 4-PHOSPHATE DEHYDROGENASE"/>
    <property type="match status" value="1"/>
</dbReference>
<protein>
    <submittedName>
        <fullName evidence="4">4-hydroxythreonine-4-phosphate dehydrogenase PdxA</fullName>
    </submittedName>
</protein>
<evidence type="ECO:0000313" key="4">
    <source>
        <dbReference type="EMBL" id="MBF9002338.1"/>
    </source>
</evidence>
<dbReference type="PANTHER" id="PTHR30004">
    <property type="entry name" value="4-HYDROXYTHREONINE-4-PHOSPHATE DEHYDROGENASE"/>
    <property type="match status" value="1"/>
</dbReference>
<keyword evidence="1" id="KW-0479">Metal-binding</keyword>
<evidence type="ECO:0000313" key="5">
    <source>
        <dbReference type="Proteomes" id="UP000597206"/>
    </source>
</evidence>
<sequence>MTMSDFKPITAVTMGDPAGIGPEIVLRMMKDSKELYDQCKPFIIGSLPILQKTEDVIGVTQPIVYNKISDPSEGKYQFGVIDVLEPNQYDCSSVVYGEVQELAGRMSVDYIMKSIELGKAGKIDAVSTAPIHKRAIKLAGVTQPGHTELYQDETDSKYALTMFSTHKLRVFFVSRHMALKDAIDFASKDVVLDFVKNINTELTQINFKNPLIAVAAMNPHGGDNGLFGREEIDQLITAVEEAKKLGINAVGPLPADSVFYQGKDGRFDAILSLYHDQGHIACKTYDFEKSITITFGLPFMRSSVDHGTAFDIAGKGIAQSVSMLESTIKVAEYAKMKHDNQ</sequence>
<evidence type="ECO:0000256" key="2">
    <source>
        <dbReference type="ARBA" id="ARBA00023002"/>
    </source>
</evidence>
<evidence type="ECO:0000256" key="1">
    <source>
        <dbReference type="ARBA" id="ARBA00022723"/>
    </source>
</evidence>
<dbReference type="Proteomes" id="UP000597206">
    <property type="component" value="Unassembled WGS sequence"/>
</dbReference>
<accession>A0ABS0GIT2</accession>
<name>A0ABS0GIT2_9VIBR</name>
<dbReference type="SUPFAM" id="SSF53659">
    <property type="entry name" value="Isocitrate/Isopropylmalate dehydrogenase-like"/>
    <property type="match status" value="1"/>
</dbReference>
<dbReference type="EMBL" id="JADPMR010000004">
    <property type="protein sequence ID" value="MBF9002338.1"/>
    <property type="molecule type" value="Genomic_DNA"/>
</dbReference>
<keyword evidence="3" id="KW-0520">NAD</keyword>
<reference evidence="4 5" key="1">
    <citation type="submission" date="2020-11" db="EMBL/GenBank/DDBJ databases">
        <title>Vibrio nitrifigilis sp. nov., a marine nitrogen-fixing bacterium isolated from the lagoon sediment of an islet inside an atoll.</title>
        <authorList>
            <person name="Wang L.-T."/>
            <person name="Shieh W.Y."/>
        </authorList>
    </citation>
    <scope>NUCLEOTIDE SEQUENCE [LARGE SCALE GENOMIC DNA]</scope>
    <source>
        <strain evidence="4 5">NFV-1</strain>
    </source>
</reference>
<dbReference type="InterPro" id="IPR005255">
    <property type="entry name" value="PdxA_fam"/>
</dbReference>
<evidence type="ECO:0000256" key="3">
    <source>
        <dbReference type="ARBA" id="ARBA00023027"/>
    </source>
</evidence>
<dbReference type="NCBIfam" id="TIGR00557">
    <property type="entry name" value="pdxA"/>
    <property type="match status" value="1"/>
</dbReference>
<dbReference type="NCBIfam" id="NF002992">
    <property type="entry name" value="PRK03743.1"/>
    <property type="match status" value="1"/>
</dbReference>
<proteinExistence type="predicted"/>
<comment type="caution">
    <text evidence="4">The sequence shown here is derived from an EMBL/GenBank/DDBJ whole genome shotgun (WGS) entry which is preliminary data.</text>
</comment>
<dbReference type="Pfam" id="PF04166">
    <property type="entry name" value="PdxA"/>
    <property type="match status" value="1"/>
</dbReference>
<keyword evidence="2" id="KW-0560">Oxidoreductase</keyword>
<gene>
    <name evidence="4" type="primary">pdxA</name>
    <name evidence="4" type="ORF">I1A42_17855</name>
</gene>
<organism evidence="4 5">
    <name type="scientific">Vibrio nitrifigilis</name>
    <dbReference type="NCBI Taxonomy" id="2789781"/>
    <lineage>
        <taxon>Bacteria</taxon>
        <taxon>Pseudomonadati</taxon>
        <taxon>Pseudomonadota</taxon>
        <taxon>Gammaproteobacteria</taxon>
        <taxon>Vibrionales</taxon>
        <taxon>Vibrionaceae</taxon>
        <taxon>Vibrio</taxon>
    </lineage>
</organism>
<keyword evidence="5" id="KW-1185">Reference proteome</keyword>
<dbReference type="Gene3D" id="3.40.718.10">
    <property type="entry name" value="Isopropylmalate Dehydrogenase"/>
    <property type="match status" value="1"/>
</dbReference>